<dbReference type="InterPro" id="IPR046450">
    <property type="entry name" value="PA_dom_sf"/>
</dbReference>
<dbReference type="Proteomes" id="UP000267606">
    <property type="component" value="Unassembled WGS sequence"/>
</dbReference>
<keyword evidence="2" id="KW-1185">Reference proteome</keyword>
<reference evidence="3" key="1">
    <citation type="submission" date="2016-06" db="UniProtKB">
        <authorList>
            <consortium name="WormBaseParasite"/>
        </authorList>
    </citation>
    <scope>IDENTIFICATION</scope>
</reference>
<evidence type="ECO:0000313" key="2">
    <source>
        <dbReference type="Proteomes" id="UP000267606"/>
    </source>
</evidence>
<dbReference type="GO" id="GO:0004180">
    <property type="term" value="F:carboxypeptidase activity"/>
    <property type="evidence" value="ECO:0007669"/>
    <property type="project" value="TreeGrafter"/>
</dbReference>
<reference evidence="1 2" key="2">
    <citation type="submission" date="2018-11" db="EMBL/GenBank/DDBJ databases">
        <authorList>
            <consortium name="Pathogen Informatics"/>
        </authorList>
    </citation>
    <scope>NUCLEOTIDE SEQUENCE [LARGE SCALE GENOMIC DNA]</scope>
</reference>
<proteinExistence type="predicted"/>
<protein>
    <submittedName>
        <fullName evidence="3">Uma2 domain-containing protein</fullName>
    </submittedName>
</protein>
<dbReference type="SUPFAM" id="SSF52025">
    <property type="entry name" value="PA domain"/>
    <property type="match status" value="1"/>
</dbReference>
<dbReference type="AlphaFoldDB" id="A0A183HNS5"/>
<sequence>MPIFGVQRGSIMTKNGDPLSPLYPAKKNLYRSKTIEQAMNDHVLPTIPALPLSYGDAFRILTLMKGQLAPFNWQGGFNITYFLGPEMKEDCEIEITVHSSLEIR</sequence>
<organism evidence="3">
    <name type="scientific">Onchocerca flexuosa</name>
    <dbReference type="NCBI Taxonomy" id="387005"/>
    <lineage>
        <taxon>Eukaryota</taxon>
        <taxon>Metazoa</taxon>
        <taxon>Ecdysozoa</taxon>
        <taxon>Nematoda</taxon>
        <taxon>Chromadorea</taxon>
        <taxon>Rhabditida</taxon>
        <taxon>Spirurina</taxon>
        <taxon>Spiruromorpha</taxon>
        <taxon>Filarioidea</taxon>
        <taxon>Onchocercidae</taxon>
        <taxon>Onchocerca</taxon>
    </lineage>
</organism>
<dbReference type="WBParaSite" id="OFLC_0000913601-mRNA-1">
    <property type="protein sequence ID" value="OFLC_0000913601-mRNA-1"/>
    <property type="gene ID" value="OFLC_0000913601"/>
</dbReference>
<dbReference type="InterPro" id="IPR039373">
    <property type="entry name" value="Peptidase_M28B"/>
</dbReference>
<dbReference type="PANTHER" id="PTHR10404">
    <property type="entry name" value="N-ACETYLATED-ALPHA-LINKED ACIDIC DIPEPTIDASE"/>
    <property type="match status" value="1"/>
</dbReference>
<dbReference type="PANTHER" id="PTHR10404:SF77">
    <property type="entry name" value="GLUTAMATE CARBOXYPEPTIDASE 2 HOMOLOG"/>
    <property type="match status" value="1"/>
</dbReference>
<name>A0A183HNS5_9BILA</name>
<evidence type="ECO:0000313" key="3">
    <source>
        <dbReference type="WBParaSite" id="OFLC_0000913601-mRNA-1"/>
    </source>
</evidence>
<gene>
    <name evidence="1" type="ORF">OFLC_LOCUS9137</name>
</gene>
<dbReference type="EMBL" id="UZAJ01010898">
    <property type="protein sequence ID" value="VDO58849.1"/>
    <property type="molecule type" value="Genomic_DNA"/>
</dbReference>
<dbReference type="Gene3D" id="3.50.30.30">
    <property type="match status" value="1"/>
</dbReference>
<evidence type="ECO:0000313" key="1">
    <source>
        <dbReference type="EMBL" id="VDO58849.1"/>
    </source>
</evidence>
<accession>A0A183HNS5</accession>
<dbReference type="STRING" id="387005.A0A183HNS5"/>